<keyword evidence="2" id="KW-1185">Reference proteome</keyword>
<accession>A0AAV4M629</accession>
<organism evidence="1 2">
    <name type="scientific">Caerostris darwini</name>
    <dbReference type="NCBI Taxonomy" id="1538125"/>
    <lineage>
        <taxon>Eukaryota</taxon>
        <taxon>Metazoa</taxon>
        <taxon>Ecdysozoa</taxon>
        <taxon>Arthropoda</taxon>
        <taxon>Chelicerata</taxon>
        <taxon>Arachnida</taxon>
        <taxon>Araneae</taxon>
        <taxon>Araneomorphae</taxon>
        <taxon>Entelegynae</taxon>
        <taxon>Araneoidea</taxon>
        <taxon>Araneidae</taxon>
        <taxon>Caerostris</taxon>
    </lineage>
</organism>
<proteinExistence type="predicted"/>
<dbReference type="EMBL" id="BPLQ01000077">
    <property type="protein sequence ID" value="GIX67287.1"/>
    <property type="molecule type" value="Genomic_DNA"/>
</dbReference>
<evidence type="ECO:0000313" key="1">
    <source>
        <dbReference type="EMBL" id="GIX67287.1"/>
    </source>
</evidence>
<evidence type="ECO:0000313" key="2">
    <source>
        <dbReference type="Proteomes" id="UP001054837"/>
    </source>
</evidence>
<dbReference type="Proteomes" id="UP001054837">
    <property type="component" value="Unassembled WGS sequence"/>
</dbReference>
<sequence length="58" mass="6472">MKRRHCIGRSGILNETDKLSERTDKLSGLFRFPLLGKPATVKISKPLSSDPESFGNLE</sequence>
<protein>
    <submittedName>
        <fullName evidence="1">Uncharacterized protein</fullName>
    </submittedName>
</protein>
<name>A0AAV4M629_9ARAC</name>
<reference evidence="1 2" key="1">
    <citation type="submission" date="2021-06" db="EMBL/GenBank/DDBJ databases">
        <title>Caerostris darwini draft genome.</title>
        <authorList>
            <person name="Kono N."/>
            <person name="Arakawa K."/>
        </authorList>
    </citation>
    <scope>NUCLEOTIDE SEQUENCE [LARGE SCALE GENOMIC DNA]</scope>
</reference>
<feature type="non-terminal residue" evidence="1">
    <location>
        <position position="58"/>
    </location>
</feature>
<gene>
    <name evidence="1" type="ORF">CDAR_483391</name>
</gene>
<comment type="caution">
    <text evidence="1">The sequence shown here is derived from an EMBL/GenBank/DDBJ whole genome shotgun (WGS) entry which is preliminary data.</text>
</comment>
<dbReference type="AlphaFoldDB" id="A0AAV4M629"/>